<reference evidence="2" key="1">
    <citation type="journal article" date="2014" name="Nat. Genet.">
        <title>The genome of the stress-tolerant wild tomato species Solanum pennellii.</title>
        <authorList>
            <person name="Bolger A."/>
            <person name="Scossa F."/>
            <person name="Bolger M.E."/>
            <person name="Lanz C."/>
            <person name="Maumus F."/>
            <person name="Tohge T."/>
            <person name="Quesneville H."/>
            <person name="Alseekh S."/>
            <person name="Sorensen I."/>
            <person name="Lichtenstein G."/>
            <person name="Fich E.A."/>
            <person name="Conte M."/>
            <person name="Keller H."/>
            <person name="Schneeberger K."/>
            <person name="Schwacke R."/>
            <person name="Ofner I."/>
            <person name="Vrebalov J."/>
            <person name="Xu Y."/>
            <person name="Osorio S."/>
            <person name="Aflitos S.A."/>
            <person name="Schijlen E."/>
            <person name="Jimenez-Gomez J.M."/>
            <person name="Ryngajllo M."/>
            <person name="Kimura S."/>
            <person name="Kumar R."/>
            <person name="Koenig D."/>
            <person name="Headland L.R."/>
            <person name="Maloof J.N."/>
            <person name="Sinha N."/>
            <person name="van Ham R.C."/>
            <person name="Lankhorst R.K."/>
            <person name="Mao L."/>
            <person name="Vogel A."/>
            <person name="Arsova B."/>
            <person name="Panstruga R."/>
            <person name="Fei Z."/>
            <person name="Rose J.K."/>
            <person name="Zamir D."/>
            <person name="Carrari F."/>
            <person name="Giovannoni J.J."/>
            <person name="Weigel D."/>
            <person name="Usadel B."/>
            <person name="Fernie A.R."/>
        </authorList>
    </citation>
    <scope>NUCLEOTIDE SEQUENCE [LARGE SCALE GENOMIC DNA]</scope>
    <source>
        <strain evidence="2">cv. LA0716</strain>
    </source>
</reference>
<evidence type="ECO:0000313" key="2">
    <source>
        <dbReference type="Proteomes" id="UP000694930"/>
    </source>
</evidence>
<protein>
    <submittedName>
        <fullName evidence="3">Uncharacterized protein LOC107024152 isoform X1</fullName>
    </submittedName>
</protein>
<name>A0ABM1H5A3_SOLPN</name>
<feature type="compositionally biased region" description="Basic and acidic residues" evidence="1">
    <location>
        <begin position="239"/>
        <end position="249"/>
    </location>
</feature>
<dbReference type="PANTHER" id="PTHR36892">
    <property type="entry name" value="OS01G0201800 PROTEIN"/>
    <property type="match status" value="1"/>
</dbReference>
<feature type="region of interest" description="Disordered" evidence="1">
    <location>
        <begin position="208"/>
        <end position="251"/>
    </location>
</feature>
<proteinExistence type="predicted"/>
<dbReference type="RefSeq" id="XP_015080549.1">
    <property type="nucleotide sequence ID" value="XM_015225063.2"/>
</dbReference>
<dbReference type="PANTHER" id="PTHR36892:SF1">
    <property type="entry name" value="OS05G0518200 PROTEIN"/>
    <property type="match status" value="1"/>
</dbReference>
<organism evidence="2 3">
    <name type="scientific">Solanum pennellii</name>
    <name type="common">Tomato</name>
    <name type="synonym">Lycopersicon pennellii</name>
    <dbReference type="NCBI Taxonomy" id="28526"/>
    <lineage>
        <taxon>Eukaryota</taxon>
        <taxon>Viridiplantae</taxon>
        <taxon>Streptophyta</taxon>
        <taxon>Embryophyta</taxon>
        <taxon>Tracheophyta</taxon>
        <taxon>Spermatophyta</taxon>
        <taxon>Magnoliopsida</taxon>
        <taxon>eudicotyledons</taxon>
        <taxon>Gunneridae</taxon>
        <taxon>Pentapetalae</taxon>
        <taxon>asterids</taxon>
        <taxon>lamiids</taxon>
        <taxon>Solanales</taxon>
        <taxon>Solanaceae</taxon>
        <taxon>Solanoideae</taxon>
        <taxon>Solaneae</taxon>
        <taxon>Solanum</taxon>
        <taxon>Solanum subgen. Lycopersicon</taxon>
    </lineage>
</organism>
<keyword evidence="2" id="KW-1185">Reference proteome</keyword>
<dbReference type="GeneID" id="107024152"/>
<evidence type="ECO:0000256" key="1">
    <source>
        <dbReference type="SAM" id="MobiDB-lite"/>
    </source>
</evidence>
<accession>A0ABM1H5A3</accession>
<feature type="region of interest" description="Disordered" evidence="1">
    <location>
        <begin position="567"/>
        <end position="587"/>
    </location>
</feature>
<sequence>MPAVSIDGFSIREYVAKVRSVDVVKCWPFDESTKEDHVKAMLPPITVKKFSWWLDVLESEDSDDVVPVRRIGTGRKVKCVKGKTRVQKKRSIVDIFAVAPQVERIDGDDDYYDDDEDEDEENDDNCAVVNEGKKEFSDRNVNAIRIRRSKRRSAMKKKKTIASKLKEVKKTMKKDRRFKQKKNVNSSCLDLLIRKKERFDKLKVPNSFSKPSCSQHRKKCEDMEDNSPTYAKKPQRKHIVSEKKPKGLTDSELLADDQKMMNPVCSNLKKRPKQFPVENSSDKILSGPNDANFCSNQQGHKNVISDDATERGEVLSLVEEKGTNKHILRTTESEVTVQPGSPKRSVVQSTADAPSLLRHNIGTKDNSSECSDVFNQVSEGNDNLKLFGRGSGVASHSSQYFCNPGSQQMYNHQKNDQIVGSLINACGASERSHDKLRGSPPEVAGVCSVHSVKAYPQHSSAYENVNRKPVMLPESIEGNCSGHFMQYQPLPQIRHQELMCKICSFPEWKQRESMHGEKGIEKDYVRLPLNSQGELIDLNSNSKGKLTQLPSSRRIVGSSGGLAVNNVSHSNMDNLSDARGWDKRVPSTDQLKRSSADDSMEWSPTFPVPSRLGIYEYDAGRTNVELDPLKKNKESFTPFELDCSVSNMSNHRSKQNNQAKQLETSWSKQCGNSDDVSLVVTPSKMRLMGKEFTVDRRDFHAPQDKRIWTDKQIIAEKFSAETYNYNSVVTNHDQQNLTVHPVLGTMKGMVACSPSIQINQAIPRPQVCPPHFSHQIDSVQQNCLGAIKQSPFTLYNQKANFEEPFPGGYKSFTISPYGPVPTLMHHYSSQNGGSSSLDLNSSSCAINFPYSRPDSGRNFRSSWSQFSTESTPWFSDAKQKKLLMDFHELYSSSDRKHHYCSSITGDSRQTDPSLYLASERFCSFTQRPQHALENPVSLPSLANNAPMPLQIGSRVNTGSYKRNGDVTKIISTPCLRDLGDSRKSKKRPLSTSDNRTNVAEIPNFLFREDPYVVSAPLKSYSNFEGQYSCRKGIESGSVKGMSNSIESGQSGTTEARLGSFKDEDTLKFECTLGSGPIKLTAGAKHVLKPCLYNDQTNFSPTHSTIQFDASATVSTTRETEQSTKIYKF</sequence>
<gene>
    <name evidence="3" type="primary">LOC107024152</name>
</gene>
<evidence type="ECO:0000313" key="3">
    <source>
        <dbReference type="RefSeq" id="XP_015080549.1"/>
    </source>
</evidence>
<reference evidence="3" key="2">
    <citation type="submission" date="2025-08" db="UniProtKB">
        <authorList>
            <consortium name="RefSeq"/>
        </authorList>
    </citation>
    <scope>IDENTIFICATION</scope>
</reference>
<dbReference type="Proteomes" id="UP000694930">
    <property type="component" value="Chromosome 7"/>
</dbReference>